<dbReference type="STRING" id="2074.BG845_06035"/>
<dbReference type="RefSeq" id="WP_085916117.1">
    <property type="nucleotide sequence ID" value="NZ_AP018920.1"/>
</dbReference>
<dbReference type="Proteomes" id="UP000194360">
    <property type="component" value="Unassembled WGS sequence"/>
</dbReference>
<accession>A0A1Y2MLG2</accession>
<comment type="caution">
    <text evidence="1">The sequence shown here is derived from an EMBL/GenBank/DDBJ whole genome shotgun (WGS) entry which is preliminary data.</text>
</comment>
<dbReference type="Gene3D" id="3.20.20.210">
    <property type="match status" value="1"/>
</dbReference>
<dbReference type="InterPro" id="IPR038071">
    <property type="entry name" value="UROD/MetE-like_sf"/>
</dbReference>
<evidence type="ECO:0000313" key="1">
    <source>
        <dbReference type="EMBL" id="OSY35497.1"/>
    </source>
</evidence>
<dbReference type="SUPFAM" id="SSF51726">
    <property type="entry name" value="UROD/MetE-like"/>
    <property type="match status" value="1"/>
</dbReference>
<name>A0A1Y2MLG2_PSEAH</name>
<protein>
    <submittedName>
        <fullName evidence="1">Uncharacterized protein</fullName>
    </submittedName>
</protein>
<reference evidence="1 2" key="1">
    <citation type="submission" date="2016-09" db="EMBL/GenBank/DDBJ databases">
        <title>Pseudonocardia autotrophica DSM535, a candidate organism with high potential of specific P450 cytochromes.</title>
        <authorList>
            <person name="Grumaz C."/>
            <person name="Vainshtein Y."/>
            <person name="Kirstahler P."/>
            <person name="Sohn K."/>
        </authorList>
    </citation>
    <scope>NUCLEOTIDE SEQUENCE [LARGE SCALE GENOMIC DNA]</scope>
    <source>
        <strain evidence="1 2">DSM 535</strain>
    </source>
</reference>
<keyword evidence="2" id="KW-1185">Reference proteome</keyword>
<organism evidence="1 2">
    <name type="scientific">Pseudonocardia autotrophica</name>
    <name type="common">Amycolata autotrophica</name>
    <name type="synonym">Nocardia autotrophica</name>
    <dbReference type="NCBI Taxonomy" id="2074"/>
    <lineage>
        <taxon>Bacteria</taxon>
        <taxon>Bacillati</taxon>
        <taxon>Actinomycetota</taxon>
        <taxon>Actinomycetes</taxon>
        <taxon>Pseudonocardiales</taxon>
        <taxon>Pseudonocardiaceae</taxon>
        <taxon>Pseudonocardia</taxon>
    </lineage>
</organism>
<evidence type="ECO:0000313" key="2">
    <source>
        <dbReference type="Proteomes" id="UP000194360"/>
    </source>
</evidence>
<dbReference type="OrthoDB" id="4504900at2"/>
<sequence length="355" mass="38764">MTIHDAPAALLVGSVNLDNADEVFDTVGRHLGGLIRSVPDGETGDRLGWVMWQCDRLRRIPELDVVQALEFTSPGTGRVETTTFLAPADGVDLRDVRLGPLGYADHALRSYRSFVAAKRSGALPDEVRFQVSLPTPMMLAMLFPGHRADALPLFEKELASELIRIAQTVPHDELAIQWDIAGETQHAEMLRWHSSGWTGERWPIDDAVDSIALVSAFVPDASTLGVHLCYGDAGGAHLIEPIDTSAMVDLAGRLLRNVSRRIDWVHMPVPLERDDEDYVAPLADLHLPPATTLHLGLVHREDGVDGARRRARSAARVVDRFGVATECGMGREKAADIPGLLDIHRIVAADGHPRG</sequence>
<dbReference type="EMBL" id="MIGB01000051">
    <property type="protein sequence ID" value="OSY35497.1"/>
    <property type="molecule type" value="Genomic_DNA"/>
</dbReference>
<dbReference type="AlphaFoldDB" id="A0A1Y2MLG2"/>
<gene>
    <name evidence="1" type="ORF">BG845_06035</name>
</gene>
<proteinExistence type="predicted"/>